<dbReference type="AlphaFoldDB" id="A0A0A0I8G2"/>
<keyword evidence="1" id="KW-0472">Membrane</keyword>
<gene>
    <name evidence="2" type="ORF">Z968_04640</name>
</gene>
<feature type="transmembrane region" description="Helical" evidence="1">
    <location>
        <begin position="328"/>
        <end position="345"/>
    </location>
</feature>
<evidence type="ECO:0000313" key="2">
    <source>
        <dbReference type="EMBL" id="KGM97157.1"/>
    </source>
</evidence>
<protein>
    <submittedName>
        <fullName evidence="2">Transporter</fullName>
    </submittedName>
</protein>
<feature type="transmembrane region" description="Helical" evidence="1">
    <location>
        <begin position="260"/>
        <end position="281"/>
    </location>
</feature>
<evidence type="ECO:0000256" key="1">
    <source>
        <dbReference type="SAM" id="Phobius"/>
    </source>
</evidence>
<feature type="transmembrane region" description="Helical" evidence="1">
    <location>
        <begin position="302"/>
        <end position="322"/>
    </location>
</feature>
<keyword evidence="1" id="KW-1133">Transmembrane helix</keyword>
<comment type="caution">
    <text evidence="2">The sequence shown here is derived from an EMBL/GenBank/DDBJ whole genome shotgun (WGS) entry which is preliminary data.</text>
</comment>
<dbReference type="EMBL" id="JENJ01000014">
    <property type="protein sequence ID" value="KGM97157.1"/>
    <property type="molecule type" value="Genomic_DNA"/>
</dbReference>
<feature type="transmembrane region" description="Helical" evidence="1">
    <location>
        <begin position="37"/>
        <end position="61"/>
    </location>
</feature>
<dbReference type="PANTHER" id="PTHR37814">
    <property type="entry name" value="CONSERVED MEMBRANE PROTEIN"/>
    <property type="match status" value="1"/>
</dbReference>
<feature type="transmembrane region" description="Helical" evidence="1">
    <location>
        <begin position="219"/>
        <end position="240"/>
    </location>
</feature>
<sequence length="349" mass="39157">MKKNLTLTFELTAVFIGTIVGAGLASGEEITLFFTRYGYKSFIGILICMFIYIFMGFNIIHISNKYNLDSYSSFIKTVSPGLWGKITQIFTTICLITSSSIILAGSGSLIHQYFHVQKWVGIFIMVVIALITLLRDTNGLIEINAFIVPCLIIVISTIFILFLLLSKDTANISYIKKVPAINGSWFISCLLYGSFNSLSCSGVLVPLTSETHDKPSSKLGIVFGALGLTILAFMINFMLLSNVPNIYKYDIPLLYVANRFGGLIQILLLGIMWLEMFSTEVSDIYSLSKTLRDVFKIPYKRAIILILLIDIPISQFGFVNLISHVYPIFGFVSLIFLIQCILFRIKDRR</sequence>
<name>A0A0A0I8G2_CLONO</name>
<keyword evidence="1" id="KW-0812">Transmembrane</keyword>
<reference evidence="2 3" key="1">
    <citation type="submission" date="2014-01" db="EMBL/GenBank/DDBJ databases">
        <title>Plasmidome dynamics in the species complex Clostridium novyi sensu lato converts strains of independent lineages into distinctly different pathogens.</title>
        <authorList>
            <person name="Skarin H."/>
            <person name="Segerman B."/>
        </authorList>
    </citation>
    <scope>NUCLEOTIDE SEQUENCE [LARGE SCALE GENOMIC DNA]</scope>
    <source>
        <strain evidence="2 3">4552</strain>
    </source>
</reference>
<feature type="transmembrane region" description="Helical" evidence="1">
    <location>
        <begin position="116"/>
        <end position="134"/>
    </location>
</feature>
<evidence type="ECO:0000313" key="3">
    <source>
        <dbReference type="Proteomes" id="UP000030012"/>
    </source>
</evidence>
<dbReference type="PANTHER" id="PTHR37814:SF1">
    <property type="entry name" value="MEMBRANE PROTEIN"/>
    <property type="match status" value="1"/>
</dbReference>
<dbReference type="Proteomes" id="UP000030012">
    <property type="component" value="Unassembled WGS sequence"/>
</dbReference>
<feature type="transmembrane region" description="Helical" evidence="1">
    <location>
        <begin position="185"/>
        <end position="207"/>
    </location>
</feature>
<feature type="transmembrane region" description="Helical" evidence="1">
    <location>
        <begin position="82"/>
        <end position="104"/>
    </location>
</feature>
<dbReference type="InterPro" id="IPR038728">
    <property type="entry name" value="YkvI-like"/>
</dbReference>
<accession>A0A0A0I8G2</accession>
<proteinExistence type="predicted"/>
<feature type="transmembrane region" description="Helical" evidence="1">
    <location>
        <begin position="146"/>
        <end position="165"/>
    </location>
</feature>
<organism evidence="2 3">
    <name type="scientific">Clostridium novyi A str. 4552</name>
    <dbReference type="NCBI Taxonomy" id="1444289"/>
    <lineage>
        <taxon>Bacteria</taxon>
        <taxon>Bacillati</taxon>
        <taxon>Bacillota</taxon>
        <taxon>Clostridia</taxon>
        <taxon>Eubacteriales</taxon>
        <taxon>Clostridiaceae</taxon>
        <taxon>Clostridium</taxon>
    </lineage>
</organism>